<evidence type="ECO:0000256" key="3">
    <source>
        <dbReference type="ARBA" id="ARBA00022475"/>
    </source>
</evidence>
<dbReference type="Pfam" id="PF25564">
    <property type="entry name" value="DUF7933"/>
    <property type="match status" value="1"/>
</dbReference>
<accession>A0A919WCS6</accession>
<evidence type="ECO:0000256" key="10">
    <source>
        <dbReference type="ARBA" id="ARBA00022989"/>
    </source>
</evidence>
<evidence type="ECO:0000313" key="19">
    <source>
        <dbReference type="EMBL" id="GIM97835.1"/>
    </source>
</evidence>
<name>A0A919WCS6_9ACTN</name>
<dbReference type="InterPro" id="IPR055163">
    <property type="entry name" value="ALK/LTK-like_GRD"/>
</dbReference>
<keyword evidence="15" id="KW-0325">Glycoprotein</keyword>
<comment type="caution">
    <text evidence="19">The sequence shown here is derived from an EMBL/GenBank/DDBJ whole genome shotgun (WGS) entry which is preliminary data.</text>
</comment>
<evidence type="ECO:0000256" key="6">
    <source>
        <dbReference type="ARBA" id="ARBA00022729"/>
    </source>
</evidence>
<evidence type="ECO:0000256" key="4">
    <source>
        <dbReference type="ARBA" id="ARBA00022679"/>
    </source>
</evidence>
<evidence type="ECO:0000256" key="2">
    <source>
        <dbReference type="ARBA" id="ARBA00011902"/>
    </source>
</evidence>
<feature type="region of interest" description="Disordered" evidence="16">
    <location>
        <begin position="403"/>
        <end position="495"/>
    </location>
</feature>
<keyword evidence="9" id="KW-0067">ATP-binding</keyword>
<feature type="domain" description="DUF7933" evidence="18">
    <location>
        <begin position="294"/>
        <end position="391"/>
    </location>
</feature>
<keyword evidence="5" id="KW-0812">Transmembrane</keyword>
<dbReference type="AlphaFoldDB" id="A0A919WCS6"/>
<evidence type="ECO:0000256" key="11">
    <source>
        <dbReference type="ARBA" id="ARBA00023136"/>
    </source>
</evidence>
<keyword evidence="8" id="KW-0418">Kinase</keyword>
<dbReference type="EC" id="2.7.10.1" evidence="2"/>
<keyword evidence="10" id="KW-1133">Transmembrane helix</keyword>
<feature type="domain" description="ALK/LTK-like glycine-rich" evidence="17">
    <location>
        <begin position="76"/>
        <end position="271"/>
    </location>
</feature>
<comment type="subcellular location">
    <subcellularLocation>
        <location evidence="1">Cell membrane</location>
        <topology evidence="1">Single-pass type I membrane protein</topology>
    </subcellularLocation>
</comment>
<evidence type="ECO:0000313" key="20">
    <source>
        <dbReference type="Proteomes" id="UP000677082"/>
    </source>
</evidence>
<feature type="compositionally biased region" description="Gly residues" evidence="16">
    <location>
        <begin position="220"/>
        <end position="229"/>
    </location>
</feature>
<keyword evidence="3" id="KW-1003">Cell membrane</keyword>
<evidence type="ECO:0000256" key="1">
    <source>
        <dbReference type="ARBA" id="ARBA00004251"/>
    </source>
</evidence>
<gene>
    <name evidence="19" type="ORF">Ato02nite_096280</name>
</gene>
<dbReference type="Proteomes" id="UP000677082">
    <property type="component" value="Unassembled WGS sequence"/>
</dbReference>
<dbReference type="GO" id="GO:0005886">
    <property type="term" value="C:plasma membrane"/>
    <property type="evidence" value="ECO:0007669"/>
    <property type="project" value="UniProtKB-SubCell"/>
</dbReference>
<evidence type="ECO:0000256" key="8">
    <source>
        <dbReference type="ARBA" id="ARBA00022777"/>
    </source>
</evidence>
<keyword evidence="11" id="KW-0472">Membrane</keyword>
<evidence type="ECO:0000256" key="15">
    <source>
        <dbReference type="ARBA" id="ARBA00023180"/>
    </source>
</evidence>
<reference evidence="19 20" key="1">
    <citation type="submission" date="2021-03" db="EMBL/GenBank/DDBJ databases">
        <title>Whole genome shotgun sequence of Actinoplanes toevensis NBRC 105298.</title>
        <authorList>
            <person name="Komaki H."/>
            <person name="Tamura T."/>
        </authorList>
    </citation>
    <scope>NUCLEOTIDE SEQUENCE [LARGE SCALE GENOMIC DNA]</scope>
    <source>
        <strain evidence="19 20">NBRC 105298</strain>
    </source>
</reference>
<keyword evidence="20" id="KW-1185">Reference proteome</keyword>
<evidence type="ECO:0000256" key="5">
    <source>
        <dbReference type="ARBA" id="ARBA00022692"/>
    </source>
</evidence>
<feature type="compositionally biased region" description="Gly residues" evidence="16">
    <location>
        <begin position="169"/>
        <end position="179"/>
    </location>
</feature>
<protein>
    <recommendedName>
        <fullName evidence="2">receptor protein-tyrosine kinase</fullName>
        <ecNumber evidence="2">2.7.10.1</ecNumber>
    </recommendedName>
</protein>
<dbReference type="GO" id="GO:0005524">
    <property type="term" value="F:ATP binding"/>
    <property type="evidence" value="ECO:0007669"/>
    <property type="project" value="UniProtKB-KW"/>
</dbReference>
<feature type="compositionally biased region" description="Polar residues" evidence="16">
    <location>
        <begin position="413"/>
        <end position="428"/>
    </location>
</feature>
<evidence type="ECO:0000259" key="17">
    <source>
        <dbReference type="Pfam" id="PF12810"/>
    </source>
</evidence>
<keyword evidence="13" id="KW-1015">Disulfide bond</keyword>
<dbReference type="InterPro" id="IPR057693">
    <property type="entry name" value="DUF7933"/>
</dbReference>
<feature type="region of interest" description="Disordered" evidence="16">
    <location>
        <begin position="169"/>
        <end position="237"/>
    </location>
</feature>
<feature type="compositionally biased region" description="Low complexity" evidence="16">
    <location>
        <begin position="474"/>
        <end position="495"/>
    </location>
</feature>
<evidence type="ECO:0000256" key="12">
    <source>
        <dbReference type="ARBA" id="ARBA00023137"/>
    </source>
</evidence>
<dbReference type="GO" id="GO:0004714">
    <property type="term" value="F:transmembrane receptor protein tyrosine kinase activity"/>
    <property type="evidence" value="ECO:0007669"/>
    <property type="project" value="UniProtKB-EC"/>
</dbReference>
<keyword evidence="4" id="KW-0808">Transferase</keyword>
<evidence type="ECO:0000256" key="7">
    <source>
        <dbReference type="ARBA" id="ARBA00022741"/>
    </source>
</evidence>
<keyword evidence="7" id="KW-0547">Nucleotide-binding</keyword>
<dbReference type="EMBL" id="BOQN01000160">
    <property type="protein sequence ID" value="GIM97835.1"/>
    <property type="molecule type" value="Genomic_DNA"/>
</dbReference>
<keyword evidence="12" id="KW-0829">Tyrosine-protein kinase</keyword>
<evidence type="ECO:0000259" key="18">
    <source>
        <dbReference type="Pfam" id="PF25564"/>
    </source>
</evidence>
<evidence type="ECO:0000256" key="14">
    <source>
        <dbReference type="ARBA" id="ARBA00023170"/>
    </source>
</evidence>
<evidence type="ECO:0000256" key="16">
    <source>
        <dbReference type="SAM" id="MobiDB-lite"/>
    </source>
</evidence>
<keyword evidence="14" id="KW-0675">Receptor</keyword>
<organism evidence="19 20">
    <name type="scientific">Paractinoplanes toevensis</name>
    <dbReference type="NCBI Taxonomy" id="571911"/>
    <lineage>
        <taxon>Bacteria</taxon>
        <taxon>Bacillati</taxon>
        <taxon>Actinomycetota</taxon>
        <taxon>Actinomycetes</taxon>
        <taxon>Micromonosporales</taxon>
        <taxon>Micromonosporaceae</taxon>
        <taxon>Paractinoplanes</taxon>
    </lineage>
</organism>
<dbReference type="Pfam" id="PF12810">
    <property type="entry name" value="ALK_LTK_GRD"/>
    <property type="match status" value="1"/>
</dbReference>
<evidence type="ECO:0000256" key="9">
    <source>
        <dbReference type="ARBA" id="ARBA00022840"/>
    </source>
</evidence>
<proteinExistence type="predicted"/>
<sequence length="813" mass="77116">MPGWWESGMRDLRRDDRRGRRMRLGAAAIGAAVAGVAFGTPATAGRPTSVTPGSRVFATPGGPYSYQVPPGVTTVYVHVVGGSGGNGPKPGGRGAVVDGPLPVTPGSTLHVFVGGNGPGPSTDRALAGGFNGGGRANGELAAGGGGASDIRADATDLGSRIVVAAGGGGGGQAAGGDAGHAGSRNRCGSPAAAKPGALSAGGTGGTDPCDGERAVDGTPGTFGAGGTGGHRTDQNNGGGGGGGWYGGGGGGGGWYGGGGGGAYGGGAGGSSLVPAGGTVGLDMTGTPQVRISVPVVTAEFSPPRVRAQTAAYLQLDITRPGAHGALSGVAYRLELPAGLAISGTATSDCGGHLTADSGDSAVQLSGGRLAIGVTSCRVSVPVTSVTAGTYRLRGASLSGVRAVANGLPPSDGPTLTVTRAGQATQPTRPSGDAATRPSGDAATRPSAGVPNRPSGDAATRPSGGAVTRPSDGVPAQSSASPSSDDASSTNQASADVPAAAPAVDIAATTAGTPGVIPAVVPAETPVVTAAEVPTATAAEVPAAAATAPAEIPTVTPAEVPVTTPAVTAAEVPVTTAMAPAVTTAEVPATTPAATTAEIPATSPAVSTAVAPATTPAVTTAEVPVATVPATTPAVTAAEVPVTTAMAPAVIPAVVPAVIPAVAQAAVPAVAPVVIPAAAAGQVITFPRPADVQLSDGARSLSATASSGLPVTFVSLTPAVCTVAGSVVSFHAAGVCGALATQSGDAIWAPAASVAQVFAVNSGSTNFLSGQSTDMSLLGDEPLNLAPTLCGLTGSVLGLLGVKTCVPASVTAKE</sequence>
<keyword evidence="6" id="KW-0732">Signal</keyword>
<evidence type="ECO:0000256" key="13">
    <source>
        <dbReference type="ARBA" id="ARBA00023157"/>
    </source>
</evidence>